<sequence>MLFPSVNRLAVPSSDPIDVPVQVQRVTRWSSWPVVLLLHCSCLRSHRTVR</sequence>
<comment type="caution">
    <text evidence="1">The sequence shown here is derived from an EMBL/GenBank/DDBJ whole genome shotgun (WGS) entry which is preliminary data.</text>
</comment>
<reference evidence="2" key="1">
    <citation type="journal article" date="2012" name="BMC Genomics">
        <title>Genome sequence of the necrotrophic fungus Penicillium digitatum, the main postharvest pathogen of citrus.</title>
        <authorList>
            <person name="Marcet-Houben M."/>
            <person name="Ballester A.-R."/>
            <person name="de la Fuente B."/>
            <person name="Harries E."/>
            <person name="Marcos J.F."/>
            <person name="Gonzalez-Candelas L."/>
            <person name="Gabaldon T."/>
        </authorList>
    </citation>
    <scope>NUCLEOTIDE SEQUENCE [LARGE SCALE GENOMIC DNA]</scope>
    <source>
        <strain evidence="2">PHI26 / CECT 20796</strain>
    </source>
</reference>
<dbReference type="EMBL" id="AKCT01000319">
    <property type="protein sequence ID" value="EKV04871.1"/>
    <property type="molecule type" value="Genomic_DNA"/>
</dbReference>
<evidence type="ECO:0000313" key="1">
    <source>
        <dbReference type="EMBL" id="EKV04871.1"/>
    </source>
</evidence>
<gene>
    <name evidence="1" type="ORF">PDIG_86720</name>
</gene>
<accession>K9FUY1</accession>
<protein>
    <submittedName>
        <fullName evidence="1">Uncharacterized protein</fullName>
    </submittedName>
</protein>
<dbReference type="AlphaFoldDB" id="K9FUY1"/>
<dbReference type="InParanoid" id="K9FUY1"/>
<organism evidence="1 2">
    <name type="scientific">Penicillium digitatum (strain PHI26 / CECT 20796)</name>
    <name type="common">Green mold</name>
    <dbReference type="NCBI Taxonomy" id="1170229"/>
    <lineage>
        <taxon>Eukaryota</taxon>
        <taxon>Fungi</taxon>
        <taxon>Dikarya</taxon>
        <taxon>Ascomycota</taxon>
        <taxon>Pezizomycotina</taxon>
        <taxon>Eurotiomycetes</taxon>
        <taxon>Eurotiomycetidae</taxon>
        <taxon>Eurotiales</taxon>
        <taxon>Aspergillaceae</taxon>
        <taxon>Penicillium</taxon>
    </lineage>
</organism>
<proteinExistence type="predicted"/>
<dbReference type="HOGENOM" id="CLU_3125552_0_0_1"/>
<name>K9FUY1_PEND2</name>
<keyword evidence="2" id="KW-1185">Reference proteome</keyword>
<dbReference type="Proteomes" id="UP000009882">
    <property type="component" value="Unassembled WGS sequence"/>
</dbReference>
<evidence type="ECO:0000313" key="2">
    <source>
        <dbReference type="Proteomes" id="UP000009882"/>
    </source>
</evidence>